<gene>
    <name evidence="3" type="ORF">SAMN05421505_101124</name>
</gene>
<keyword evidence="1" id="KW-0560">Oxidoreductase</keyword>
<dbReference type="AlphaFoldDB" id="A0A1G7QVS4"/>
<proteinExistence type="predicted"/>
<feature type="domain" description="FAD dependent oxidoreductase" evidence="2">
    <location>
        <begin position="11"/>
        <end position="350"/>
    </location>
</feature>
<dbReference type="InterPro" id="IPR006076">
    <property type="entry name" value="FAD-dep_OxRdtase"/>
</dbReference>
<evidence type="ECO:0000313" key="4">
    <source>
        <dbReference type="Proteomes" id="UP000198923"/>
    </source>
</evidence>
<dbReference type="OrthoDB" id="3613324at2"/>
<dbReference type="Proteomes" id="UP000198923">
    <property type="component" value="Unassembled WGS sequence"/>
</dbReference>
<accession>A0A1G7QVS4</accession>
<evidence type="ECO:0000313" key="3">
    <source>
        <dbReference type="EMBL" id="SDG01979.1"/>
    </source>
</evidence>
<dbReference type="PANTHER" id="PTHR13847:SF287">
    <property type="entry name" value="FAD-DEPENDENT OXIDOREDUCTASE DOMAIN-CONTAINING PROTEIN 1"/>
    <property type="match status" value="1"/>
</dbReference>
<dbReference type="EMBL" id="FNCN01000001">
    <property type="protein sequence ID" value="SDG01979.1"/>
    <property type="molecule type" value="Genomic_DNA"/>
</dbReference>
<evidence type="ECO:0000259" key="2">
    <source>
        <dbReference type="Pfam" id="PF01266"/>
    </source>
</evidence>
<organism evidence="3 4">
    <name type="scientific">Sinosporangium album</name>
    <dbReference type="NCBI Taxonomy" id="504805"/>
    <lineage>
        <taxon>Bacteria</taxon>
        <taxon>Bacillati</taxon>
        <taxon>Actinomycetota</taxon>
        <taxon>Actinomycetes</taxon>
        <taxon>Streptosporangiales</taxon>
        <taxon>Streptosporangiaceae</taxon>
        <taxon>Sinosporangium</taxon>
    </lineage>
</organism>
<dbReference type="PANTHER" id="PTHR13847">
    <property type="entry name" value="SARCOSINE DEHYDROGENASE-RELATED"/>
    <property type="match status" value="1"/>
</dbReference>
<reference evidence="3 4" key="1">
    <citation type="submission" date="2016-10" db="EMBL/GenBank/DDBJ databases">
        <authorList>
            <person name="de Groot N.N."/>
        </authorList>
    </citation>
    <scope>NUCLEOTIDE SEQUENCE [LARGE SCALE GENOMIC DNA]</scope>
    <source>
        <strain evidence="3 4">CPCC 201354</strain>
    </source>
</reference>
<protein>
    <submittedName>
        <fullName evidence="3">Glycine/D-amino acid oxidase</fullName>
    </submittedName>
</protein>
<evidence type="ECO:0000256" key="1">
    <source>
        <dbReference type="ARBA" id="ARBA00023002"/>
    </source>
</evidence>
<dbReference type="STRING" id="504805.SAMN05421505_101124"/>
<dbReference type="Gene3D" id="3.30.9.10">
    <property type="entry name" value="D-Amino Acid Oxidase, subunit A, domain 2"/>
    <property type="match status" value="1"/>
</dbReference>
<dbReference type="Pfam" id="PF01266">
    <property type="entry name" value="DAO"/>
    <property type="match status" value="1"/>
</dbReference>
<keyword evidence="4" id="KW-1185">Reference proteome</keyword>
<dbReference type="GO" id="GO:0005737">
    <property type="term" value="C:cytoplasm"/>
    <property type="evidence" value="ECO:0007669"/>
    <property type="project" value="TreeGrafter"/>
</dbReference>
<dbReference type="SUPFAM" id="SSF51905">
    <property type="entry name" value="FAD/NAD(P)-binding domain"/>
    <property type="match status" value="1"/>
</dbReference>
<sequence length="357" mass="37645">MVARGRALTADLAVVGGGIVGAFVAYEAGRLRPDWDIVVLERHAPGSGATAWSAGADFPIAATPGHRALVADSRARYADLRGTAAGAFLREVPIVYLLPRDRLERFGTQVAAVLRPLTAAERDRVEEMLPGLSTAPGEVFVTHDEPGAVVHARPLADALLSAAVGRGRTAVEIGQRVRRVDASREGYVLRAEGEWRARRVVLAPGPWDLPEPLPVALGDPPGARRKRIAALHARLPVRFGDPLVYFVADDLFVLPLAAGQALVSFRRDAWGTDPESVDGRADHADILEGTRMLADRLPDAAGLVTGGRAFCDLYTPDRLPVVLTSPGLPGLAAALGGSGSGVRLAPGLAARTLRAVI</sequence>
<dbReference type="Gene3D" id="3.50.50.60">
    <property type="entry name" value="FAD/NAD(P)-binding domain"/>
    <property type="match status" value="1"/>
</dbReference>
<dbReference type="GO" id="GO:0016491">
    <property type="term" value="F:oxidoreductase activity"/>
    <property type="evidence" value="ECO:0007669"/>
    <property type="project" value="UniProtKB-KW"/>
</dbReference>
<name>A0A1G7QVS4_9ACTN</name>
<dbReference type="InterPro" id="IPR036188">
    <property type="entry name" value="FAD/NAD-bd_sf"/>
</dbReference>